<evidence type="ECO:0000313" key="1">
    <source>
        <dbReference type="EMBL" id="NMG19034.1"/>
    </source>
</evidence>
<reference evidence="1 2" key="1">
    <citation type="submission" date="2018-06" db="EMBL/GenBank/DDBJ databases">
        <title>Comparative genomics of Brasilonema spp. strains.</title>
        <authorList>
            <person name="Alvarenga D.O."/>
            <person name="Fiore M.F."/>
            <person name="Varani A.M."/>
        </authorList>
    </citation>
    <scope>NUCLEOTIDE SEQUENCE [LARGE SCALE GENOMIC DNA]</scope>
    <source>
        <strain evidence="1 2">SPC951</strain>
    </source>
</reference>
<protein>
    <submittedName>
        <fullName evidence="1">Uncharacterized protein</fullName>
    </submittedName>
</protein>
<organism evidence="1 2">
    <name type="scientific">Brasilonema bromeliae SPC951</name>
    <dbReference type="NCBI Taxonomy" id="385972"/>
    <lineage>
        <taxon>Bacteria</taxon>
        <taxon>Bacillati</taxon>
        <taxon>Cyanobacteriota</taxon>
        <taxon>Cyanophyceae</taxon>
        <taxon>Nostocales</taxon>
        <taxon>Scytonemataceae</taxon>
        <taxon>Brasilonema</taxon>
        <taxon>Bromeliae group (in: Brasilonema)</taxon>
    </lineage>
</organism>
<evidence type="ECO:0000313" key="2">
    <source>
        <dbReference type="Proteomes" id="UP000718564"/>
    </source>
</evidence>
<dbReference type="RefSeq" id="WP_169154314.1">
    <property type="nucleotide sequence ID" value="NZ_CAWPJE010000392.1"/>
</dbReference>
<keyword evidence="2" id="KW-1185">Reference proteome</keyword>
<name>A0ABX1P3W5_9CYAN</name>
<dbReference type="EMBL" id="QMEB01000029">
    <property type="protein sequence ID" value="NMG19034.1"/>
    <property type="molecule type" value="Genomic_DNA"/>
</dbReference>
<dbReference type="Proteomes" id="UP000718564">
    <property type="component" value="Unassembled WGS sequence"/>
</dbReference>
<gene>
    <name evidence="1" type="ORF">DP116_06075</name>
</gene>
<comment type="caution">
    <text evidence="1">The sequence shown here is derived from an EMBL/GenBank/DDBJ whole genome shotgun (WGS) entry which is preliminary data.</text>
</comment>
<sequence length="98" mass="11225">MKSSLYLTATVSQGNKIEIQNPNLIEGQTVEIVIIIPQPDIPTPDDNQSISLEQRQAFLKLPLAERRRILENQAETMVSHYQQDSDWQELMVGDIIDY</sequence>
<proteinExistence type="predicted"/>
<accession>A0ABX1P3W5</accession>